<gene>
    <name evidence="6 8" type="ORF">P152DRAFT_449353</name>
</gene>
<accession>A0A6G1G3L4</accession>
<reference evidence="6 8" key="1">
    <citation type="submission" date="2020-01" db="EMBL/GenBank/DDBJ databases">
        <authorList>
            <consortium name="DOE Joint Genome Institute"/>
            <person name="Haridas S."/>
            <person name="Albert R."/>
            <person name="Binder M."/>
            <person name="Bloem J."/>
            <person name="Labutti K."/>
            <person name="Salamov A."/>
            <person name="Andreopoulos B."/>
            <person name="Baker S.E."/>
            <person name="Barry K."/>
            <person name="Bills G."/>
            <person name="Bluhm B.H."/>
            <person name="Cannon C."/>
            <person name="Castanera R."/>
            <person name="Culley D.E."/>
            <person name="Daum C."/>
            <person name="Ezra D."/>
            <person name="Gonzalez J.B."/>
            <person name="Henrissat B."/>
            <person name="Kuo A."/>
            <person name="Liang C."/>
            <person name="Lipzen A."/>
            <person name="Lutzoni F."/>
            <person name="Magnuson J."/>
            <person name="Mondo S."/>
            <person name="Nolan M."/>
            <person name="Ohm R."/>
            <person name="Pangilinan J."/>
            <person name="Park H.-J."/>
            <person name="Ramirez L."/>
            <person name="Alfaro M."/>
            <person name="Sun H."/>
            <person name="Tritt A."/>
            <person name="Yoshinaga Y."/>
            <person name="Zwiers L.-H."/>
            <person name="Turgeon B.G."/>
            <person name="Goodwin S.B."/>
            <person name="Spatafora J.W."/>
            <person name="Crous P.W."/>
            <person name="Grigoriev I.V."/>
        </authorList>
    </citation>
    <scope>NUCLEOTIDE SEQUENCE</scope>
    <source>
        <strain evidence="6 8">CBS 781.70</strain>
    </source>
</reference>
<proteinExistence type="predicted"/>
<feature type="transmembrane region" description="Helical" evidence="5">
    <location>
        <begin position="277"/>
        <end position="299"/>
    </location>
</feature>
<feature type="compositionally biased region" description="Low complexity" evidence="4">
    <location>
        <begin position="123"/>
        <end position="134"/>
    </location>
</feature>
<evidence type="ECO:0000313" key="7">
    <source>
        <dbReference type="Proteomes" id="UP000504638"/>
    </source>
</evidence>
<dbReference type="RefSeq" id="XP_033534274.1">
    <property type="nucleotide sequence ID" value="XM_033678106.1"/>
</dbReference>
<dbReference type="OrthoDB" id="5393181at2759"/>
<evidence type="ECO:0008006" key="9">
    <source>
        <dbReference type="Google" id="ProtNLM"/>
    </source>
</evidence>
<evidence type="ECO:0000256" key="1">
    <source>
        <dbReference type="ARBA" id="ARBA00022692"/>
    </source>
</evidence>
<keyword evidence="3 5" id="KW-0472">Membrane</keyword>
<dbReference type="EMBL" id="ML975157">
    <property type="protein sequence ID" value="KAF1812643.1"/>
    <property type="molecule type" value="Genomic_DNA"/>
</dbReference>
<evidence type="ECO:0000256" key="2">
    <source>
        <dbReference type="ARBA" id="ARBA00022989"/>
    </source>
</evidence>
<feature type="compositionally biased region" description="Pro residues" evidence="4">
    <location>
        <begin position="135"/>
        <end position="149"/>
    </location>
</feature>
<protein>
    <recommendedName>
        <fullName evidence="9">GET complex, subunit GET2</fullName>
    </recommendedName>
</protein>
<evidence type="ECO:0000256" key="4">
    <source>
        <dbReference type="SAM" id="MobiDB-lite"/>
    </source>
</evidence>
<keyword evidence="7" id="KW-1185">Reference proteome</keyword>
<reference evidence="8" key="3">
    <citation type="submission" date="2025-04" db="UniProtKB">
        <authorList>
            <consortium name="RefSeq"/>
        </authorList>
    </citation>
    <scope>IDENTIFICATION</scope>
    <source>
        <strain evidence="8">CBS 781.70</strain>
    </source>
</reference>
<dbReference type="AlphaFoldDB" id="A0A6G1G3L4"/>
<evidence type="ECO:0000256" key="5">
    <source>
        <dbReference type="SAM" id="Phobius"/>
    </source>
</evidence>
<sequence>MATPPEEAKKTMSAQEQARLRRERRNAKIAAGGASRLAAITSLSGRPAPEPEEARIAPSPQTSTSGQASPSPARQQPPHAMQQPPFDTPDSSADPMLAMLQQMLQAQSGDQTPGGGPPPDSFAGLPPGLAQMLGAPPPPGGQPGGPPSDPFAGLPPGLAQMLGAGQSGQATLKPQTSYAYVWRIVHAVFSLVLGFYVAVGTGFTGSERGRGVPADGVQYHFAQRLFLIFATAEVGLQTTRYFLERGQLPASGMLGKVAMMAPEPWAGYVRVVGRYAVIWNTIVADAMAVVFALGVVAWWNGGK</sequence>
<keyword evidence="1 5" id="KW-0812">Transmembrane</keyword>
<feature type="compositionally biased region" description="Low complexity" evidence="4">
    <location>
        <begin position="56"/>
        <end position="80"/>
    </location>
</feature>
<feature type="transmembrane region" description="Helical" evidence="5">
    <location>
        <begin position="180"/>
        <end position="204"/>
    </location>
</feature>
<dbReference type="PANTHER" id="PTHR28263:SF1">
    <property type="entry name" value="GOLGI TO ER TRAFFIC PROTEIN 2"/>
    <property type="match status" value="1"/>
</dbReference>
<evidence type="ECO:0000313" key="6">
    <source>
        <dbReference type="EMBL" id="KAF1812643.1"/>
    </source>
</evidence>
<organism evidence="6">
    <name type="scientific">Eremomyces bilateralis CBS 781.70</name>
    <dbReference type="NCBI Taxonomy" id="1392243"/>
    <lineage>
        <taxon>Eukaryota</taxon>
        <taxon>Fungi</taxon>
        <taxon>Dikarya</taxon>
        <taxon>Ascomycota</taxon>
        <taxon>Pezizomycotina</taxon>
        <taxon>Dothideomycetes</taxon>
        <taxon>Dothideomycetes incertae sedis</taxon>
        <taxon>Eremomycetales</taxon>
        <taxon>Eremomycetaceae</taxon>
        <taxon>Eremomyces</taxon>
    </lineage>
</organism>
<dbReference type="Proteomes" id="UP000504638">
    <property type="component" value="Unplaced"/>
</dbReference>
<dbReference type="InterPro" id="IPR028143">
    <property type="entry name" value="Get2/sif1"/>
</dbReference>
<keyword evidence="2 5" id="KW-1133">Transmembrane helix</keyword>
<feature type="compositionally biased region" description="Basic and acidic residues" evidence="4">
    <location>
        <begin position="1"/>
        <end position="10"/>
    </location>
</feature>
<name>A0A6G1G3L4_9PEZI</name>
<feature type="region of interest" description="Disordered" evidence="4">
    <location>
        <begin position="1"/>
        <end position="93"/>
    </location>
</feature>
<dbReference type="PANTHER" id="PTHR28263">
    <property type="entry name" value="GOLGI TO ER TRAFFIC PROTEIN 2"/>
    <property type="match status" value="1"/>
</dbReference>
<dbReference type="GeneID" id="54418676"/>
<dbReference type="Pfam" id="PF08690">
    <property type="entry name" value="GET2"/>
    <property type="match status" value="1"/>
</dbReference>
<feature type="transmembrane region" description="Helical" evidence="5">
    <location>
        <begin position="225"/>
        <end position="243"/>
    </location>
</feature>
<evidence type="ECO:0000256" key="3">
    <source>
        <dbReference type="ARBA" id="ARBA00023136"/>
    </source>
</evidence>
<dbReference type="GO" id="GO:0006890">
    <property type="term" value="P:retrograde vesicle-mediated transport, Golgi to endoplasmic reticulum"/>
    <property type="evidence" value="ECO:0007669"/>
    <property type="project" value="TreeGrafter"/>
</dbReference>
<feature type="region of interest" description="Disordered" evidence="4">
    <location>
        <begin position="107"/>
        <end position="162"/>
    </location>
</feature>
<reference evidence="8" key="2">
    <citation type="submission" date="2020-04" db="EMBL/GenBank/DDBJ databases">
        <authorList>
            <consortium name="NCBI Genome Project"/>
        </authorList>
    </citation>
    <scope>NUCLEOTIDE SEQUENCE</scope>
    <source>
        <strain evidence="8">CBS 781.70</strain>
    </source>
</reference>
<evidence type="ECO:0000313" key="8">
    <source>
        <dbReference type="RefSeq" id="XP_033534274.1"/>
    </source>
</evidence>